<feature type="domain" description="DUF4371" evidence="2">
    <location>
        <begin position="19"/>
        <end position="187"/>
    </location>
</feature>
<protein>
    <recommendedName>
        <fullName evidence="5">HAT C-terminal dimerisation domain-containing protein</fullName>
    </recommendedName>
</protein>
<dbReference type="STRING" id="7719.ENSCINP00000032069"/>
<dbReference type="PANTHER" id="PTHR46289">
    <property type="entry name" value="52 KDA REPRESSOR OF THE INHIBITOR OF THE PROTEIN KINASE-LIKE PROTEIN-RELATED"/>
    <property type="match status" value="1"/>
</dbReference>
<feature type="domain" description="HAT C-terminal dimerisation" evidence="1">
    <location>
        <begin position="511"/>
        <end position="568"/>
    </location>
</feature>
<dbReference type="Pfam" id="PF05699">
    <property type="entry name" value="Dimer_Tnp_hAT"/>
    <property type="match status" value="1"/>
</dbReference>
<evidence type="ECO:0000259" key="1">
    <source>
        <dbReference type="Pfam" id="PF05699"/>
    </source>
</evidence>
<dbReference type="InterPro" id="IPR012337">
    <property type="entry name" value="RNaseH-like_sf"/>
</dbReference>
<keyword evidence="4" id="KW-1185">Reference proteome</keyword>
<reference evidence="4" key="1">
    <citation type="journal article" date="2002" name="Science">
        <title>The draft genome of Ciona intestinalis: insights into chordate and vertebrate origins.</title>
        <authorList>
            <person name="Dehal P."/>
            <person name="Satou Y."/>
            <person name="Campbell R.K."/>
            <person name="Chapman J."/>
            <person name="Degnan B."/>
            <person name="De Tomaso A."/>
            <person name="Davidson B."/>
            <person name="Di Gregorio A."/>
            <person name="Gelpke M."/>
            <person name="Goodstein D.M."/>
            <person name="Harafuji N."/>
            <person name="Hastings K.E."/>
            <person name="Ho I."/>
            <person name="Hotta K."/>
            <person name="Huang W."/>
            <person name="Kawashima T."/>
            <person name="Lemaire P."/>
            <person name="Martinez D."/>
            <person name="Meinertzhagen I.A."/>
            <person name="Necula S."/>
            <person name="Nonaka M."/>
            <person name="Putnam N."/>
            <person name="Rash S."/>
            <person name="Saiga H."/>
            <person name="Satake M."/>
            <person name="Terry A."/>
            <person name="Yamada L."/>
            <person name="Wang H.G."/>
            <person name="Awazu S."/>
            <person name="Azumi K."/>
            <person name="Boore J."/>
            <person name="Branno M."/>
            <person name="Chin-Bow S."/>
            <person name="DeSantis R."/>
            <person name="Doyle S."/>
            <person name="Francino P."/>
            <person name="Keys D.N."/>
            <person name="Haga S."/>
            <person name="Hayashi H."/>
            <person name="Hino K."/>
            <person name="Imai K.S."/>
            <person name="Inaba K."/>
            <person name="Kano S."/>
            <person name="Kobayashi K."/>
            <person name="Kobayashi M."/>
            <person name="Lee B.I."/>
            <person name="Makabe K.W."/>
            <person name="Manohar C."/>
            <person name="Matassi G."/>
            <person name="Medina M."/>
            <person name="Mochizuki Y."/>
            <person name="Mount S."/>
            <person name="Morishita T."/>
            <person name="Miura S."/>
            <person name="Nakayama A."/>
            <person name="Nishizaka S."/>
            <person name="Nomoto H."/>
            <person name="Ohta F."/>
            <person name="Oishi K."/>
            <person name="Rigoutsos I."/>
            <person name="Sano M."/>
            <person name="Sasaki A."/>
            <person name="Sasakura Y."/>
            <person name="Shoguchi E."/>
            <person name="Shin-i T."/>
            <person name="Spagnuolo A."/>
            <person name="Stainier D."/>
            <person name="Suzuki M.M."/>
            <person name="Tassy O."/>
            <person name="Takatori N."/>
            <person name="Tokuoka M."/>
            <person name="Yagi K."/>
            <person name="Yoshizaki F."/>
            <person name="Wada S."/>
            <person name="Zhang C."/>
            <person name="Hyatt P.D."/>
            <person name="Larimer F."/>
            <person name="Detter C."/>
            <person name="Doggett N."/>
            <person name="Glavina T."/>
            <person name="Hawkins T."/>
            <person name="Richardson P."/>
            <person name="Lucas S."/>
            <person name="Kohara Y."/>
            <person name="Levine M."/>
            <person name="Satoh N."/>
            <person name="Rokhsar D.S."/>
        </authorList>
    </citation>
    <scope>NUCLEOTIDE SEQUENCE [LARGE SCALE GENOMIC DNA]</scope>
</reference>
<dbReference type="GO" id="GO:0046983">
    <property type="term" value="F:protein dimerization activity"/>
    <property type="evidence" value="ECO:0007669"/>
    <property type="project" value="InterPro"/>
</dbReference>
<dbReference type="InterPro" id="IPR008906">
    <property type="entry name" value="HATC_C_dom"/>
</dbReference>
<reference evidence="3" key="2">
    <citation type="submission" date="2025-08" db="UniProtKB">
        <authorList>
            <consortium name="Ensembl"/>
        </authorList>
    </citation>
    <scope>IDENTIFICATION</scope>
</reference>
<dbReference type="Proteomes" id="UP000008144">
    <property type="component" value="Unassembled WGS sequence"/>
</dbReference>
<dbReference type="OMA" id="CHEWFED"/>
<evidence type="ECO:0000313" key="3">
    <source>
        <dbReference type="Ensembl" id="ENSCINP00000032069.1"/>
    </source>
</evidence>
<name>H2XQY5_CIOIN</name>
<evidence type="ECO:0000313" key="4">
    <source>
        <dbReference type="Proteomes" id="UP000008144"/>
    </source>
</evidence>
<evidence type="ECO:0000259" key="2">
    <source>
        <dbReference type="Pfam" id="PF14291"/>
    </source>
</evidence>
<dbReference type="InterPro" id="IPR025398">
    <property type="entry name" value="DUF4371"/>
</dbReference>
<dbReference type="PANTHER" id="PTHR46289:SF14">
    <property type="entry name" value="DUF4371 DOMAIN-CONTAINING PROTEIN"/>
    <property type="match status" value="1"/>
</dbReference>
<reference evidence="3" key="3">
    <citation type="submission" date="2025-09" db="UniProtKB">
        <authorList>
            <consortium name="Ensembl"/>
        </authorList>
    </citation>
    <scope>IDENTIFICATION</scope>
</reference>
<dbReference type="InParanoid" id="H2XQY5"/>
<dbReference type="SUPFAM" id="SSF53098">
    <property type="entry name" value="Ribonuclease H-like"/>
    <property type="match status" value="1"/>
</dbReference>
<accession>H2XQY5</accession>
<organism evidence="3 4">
    <name type="scientific">Ciona intestinalis</name>
    <name type="common">Transparent sea squirt</name>
    <name type="synonym">Ascidia intestinalis</name>
    <dbReference type="NCBI Taxonomy" id="7719"/>
    <lineage>
        <taxon>Eukaryota</taxon>
        <taxon>Metazoa</taxon>
        <taxon>Chordata</taxon>
        <taxon>Tunicata</taxon>
        <taxon>Ascidiacea</taxon>
        <taxon>Phlebobranchia</taxon>
        <taxon>Cionidae</taxon>
        <taxon>Ciona</taxon>
    </lineage>
</organism>
<dbReference type="GeneTree" id="ENSGT00940000166390"/>
<dbReference type="HOGENOM" id="CLU_006175_4_1_1"/>
<proteinExistence type="predicted"/>
<dbReference type="AlphaFoldDB" id="H2XQY5"/>
<sequence>EENRKRLKPIVETILLLGRQNIAFRGHRDHGHGIIEEAKPLVNEGNFRELLRYRVAGGDTALKCHLENAAANATYISKTVQNQLIYCCAEEIKSVILERVKKAKYYCVIFDETTDISNSSQLSLCVAYVHDNKRREDFIVFCDVHESCFEGVSADFEPKVITEMKRLNLNLSHCVGVGTDGCSLMVSQQKGAVAEIKKVAVNATRCPCFNHALNLSMSKTSSVSSVRNSIGKIKEVIAFFNASAKRKYVLLNVAKAKLIGMCETRWVERSESLKQFVGQLVNILKALEYISRWDDAKTSFKAKALITSIKNVEFVITLYSQLSVFALCLPLSRLFQKKSLDFCDAATHVADLKSILQARRENCEEEFSRIYKSAEEVLSELEITIDLPRITGRQIFRANVKCTSTEEYYRRIIYNPMLDSIIQDLGNRFSSSTLSSCHLTSLLPRNCLKMDTKELSKIIYEEYEGLLPNTTNLETALHSEIMLWKEKWRRSAETAQVFPITLKEALEQCDENVYMLVHLLLKILFTLPISVASAERSFSSLRSLKTWLRSNMGEERLSGLALMHQHRDIVMDPDAIINRF</sequence>
<evidence type="ECO:0008006" key="5">
    <source>
        <dbReference type="Google" id="ProtNLM"/>
    </source>
</evidence>
<dbReference type="InterPro" id="IPR052958">
    <property type="entry name" value="IFN-induced_PKR_regulator"/>
</dbReference>
<dbReference type="FunCoup" id="H2XQY5">
    <property type="interactions" value="7"/>
</dbReference>
<dbReference type="Pfam" id="PF14291">
    <property type="entry name" value="DUF4371"/>
    <property type="match status" value="1"/>
</dbReference>
<dbReference type="Ensembl" id="ENSCINT00000034929.1">
    <property type="protein sequence ID" value="ENSCINP00000032069.1"/>
    <property type="gene ID" value="ENSCING00000019463.1"/>
</dbReference>